<evidence type="ECO:0000256" key="2">
    <source>
        <dbReference type="SAM" id="MobiDB-lite"/>
    </source>
</evidence>
<gene>
    <name evidence="4" type="ORF">M0813_26667</name>
</gene>
<feature type="domain" description="THUMP" evidence="3">
    <location>
        <begin position="149"/>
        <end position="253"/>
    </location>
</feature>
<dbReference type="InterPro" id="IPR040183">
    <property type="entry name" value="THUMPD1-like"/>
</dbReference>
<dbReference type="Pfam" id="PF02926">
    <property type="entry name" value="THUMP"/>
    <property type="match status" value="1"/>
</dbReference>
<protein>
    <submittedName>
        <fullName evidence="4">Thump domain-containing protein</fullName>
    </submittedName>
</protein>
<dbReference type="PROSITE" id="PS51165">
    <property type="entry name" value="THUMP"/>
    <property type="match status" value="1"/>
</dbReference>
<proteinExistence type="predicted"/>
<dbReference type="Proteomes" id="UP001150062">
    <property type="component" value="Unassembled WGS sequence"/>
</dbReference>
<evidence type="ECO:0000256" key="1">
    <source>
        <dbReference type="PROSITE-ProRule" id="PRU00529"/>
    </source>
</evidence>
<dbReference type="SUPFAM" id="SSF143437">
    <property type="entry name" value="THUMP domain-like"/>
    <property type="match status" value="1"/>
</dbReference>
<evidence type="ECO:0000313" key="4">
    <source>
        <dbReference type="EMBL" id="KAJ6237114.1"/>
    </source>
</evidence>
<reference evidence="4" key="1">
    <citation type="submission" date="2022-08" db="EMBL/GenBank/DDBJ databases">
        <title>Novel sulfate-reducing endosymbionts in the free-living metamonad Anaeramoeba.</title>
        <authorList>
            <person name="Jerlstrom-Hultqvist J."/>
            <person name="Cepicka I."/>
            <person name="Gallot-Lavallee L."/>
            <person name="Salas-Leiva D."/>
            <person name="Curtis B.A."/>
            <person name="Zahonova K."/>
            <person name="Pipaliya S."/>
            <person name="Dacks J."/>
            <person name="Roger A.J."/>
        </authorList>
    </citation>
    <scope>NUCLEOTIDE SEQUENCE</scope>
    <source>
        <strain evidence="4">Schooner1</strain>
    </source>
</reference>
<sequence>MREATKGILVSCATGVEALCVLECFNVFNEICDRLYPNLELWKPHNFKKENEKEKENEQERESDNEKEKENKNKNENENDKEKEKEKEKTQEIDFGLAFDQELKQLQEQKKEKKYTFTSIKTPVKGLIFIEIHEEKIDPLEIVLEFFREIVETKEMKSRYIIRIFPIQYICYSDIDKILLKTKLVVEKHFGEEIKPFPYCVDCQIRANGIKKMEIIQKVADLVSEKFKVDLTNPKGVILIRTIAQSSGIAFLPKYTEYGKYNAKTLYKSVSSTQNESESETQNK</sequence>
<dbReference type="PANTHER" id="PTHR13452:SF10">
    <property type="entry name" value="THUMP DOMAIN-CONTAINING PROTEIN 1"/>
    <property type="match status" value="1"/>
</dbReference>
<accession>A0ABQ8XXM9</accession>
<dbReference type="CDD" id="cd11717">
    <property type="entry name" value="THUMP_THUMPD1_like"/>
    <property type="match status" value="1"/>
</dbReference>
<feature type="region of interest" description="Disordered" evidence="2">
    <location>
        <begin position="49"/>
        <end position="91"/>
    </location>
</feature>
<keyword evidence="1" id="KW-0694">RNA-binding</keyword>
<dbReference type="PANTHER" id="PTHR13452">
    <property type="entry name" value="THUMP DOMAIN CONTAINING PROTEIN 1-RELATED"/>
    <property type="match status" value="1"/>
</dbReference>
<dbReference type="EMBL" id="JAOAOG010000239">
    <property type="protein sequence ID" value="KAJ6237114.1"/>
    <property type="molecule type" value="Genomic_DNA"/>
</dbReference>
<name>A0ABQ8XXM9_9EUKA</name>
<evidence type="ECO:0000259" key="3">
    <source>
        <dbReference type="PROSITE" id="PS51165"/>
    </source>
</evidence>
<keyword evidence="5" id="KW-1185">Reference proteome</keyword>
<organism evidence="4 5">
    <name type="scientific">Anaeramoeba flamelloides</name>
    <dbReference type="NCBI Taxonomy" id="1746091"/>
    <lineage>
        <taxon>Eukaryota</taxon>
        <taxon>Metamonada</taxon>
        <taxon>Anaeramoebidae</taxon>
        <taxon>Anaeramoeba</taxon>
    </lineage>
</organism>
<dbReference type="Gene3D" id="3.30.2300.10">
    <property type="entry name" value="THUMP superfamily"/>
    <property type="match status" value="1"/>
</dbReference>
<evidence type="ECO:0000313" key="5">
    <source>
        <dbReference type="Proteomes" id="UP001150062"/>
    </source>
</evidence>
<dbReference type="InterPro" id="IPR004114">
    <property type="entry name" value="THUMP_dom"/>
</dbReference>
<comment type="caution">
    <text evidence="4">The sequence shown here is derived from an EMBL/GenBank/DDBJ whole genome shotgun (WGS) entry which is preliminary data.</text>
</comment>